<keyword evidence="3 8" id="KW-0597">Phosphoprotein</keyword>
<keyword evidence="5" id="KW-0547">Nucleotide-binding</keyword>
<dbReference type="Gene3D" id="3.30.565.10">
    <property type="entry name" value="Histidine kinase-like ATPase, C-terminal domain"/>
    <property type="match status" value="1"/>
</dbReference>
<comment type="catalytic activity">
    <reaction evidence="1">
        <text>ATP + protein L-histidine = ADP + protein N-phospho-L-histidine.</text>
        <dbReference type="EC" id="2.7.13.3"/>
    </reaction>
</comment>
<dbReference type="EMBL" id="JAMZFT010000002">
    <property type="protein sequence ID" value="MCP1336361.1"/>
    <property type="molecule type" value="Genomic_DNA"/>
</dbReference>
<evidence type="ECO:0000256" key="8">
    <source>
        <dbReference type="PROSITE-ProRule" id="PRU00169"/>
    </source>
</evidence>
<evidence type="ECO:0000313" key="11">
    <source>
        <dbReference type="Proteomes" id="UP001055804"/>
    </source>
</evidence>
<organism evidence="10 11">
    <name type="scientific">Futiania mangrovi</name>
    <dbReference type="NCBI Taxonomy" id="2959716"/>
    <lineage>
        <taxon>Bacteria</taxon>
        <taxon>Pseudomonadati</taxon>
        <taxon>Pseudomonadota</taxon>
        <taxon>Alphaproteobacteria</taxon>
        <taxon>Futianiales</taxon>
        <taxon>Futianiaceae</taxon>
        <taxon>Futiania</taxon>
    </lineage>
</organism>
<gene>
    <name evidence="10" type="ORF">NJQ99_08090</name>
</gene>
<name>A0A9J6PCR8_9PROT</name>
<keyword evidence="4" id="KW-0808">Transferase</keyword>
<comment type="caution">
    <text evidence="10">The sequence shown here is derived from an EMBL/GenBank/DDBJ whole genome shotgun (WGS) entry which is preliminary data.</text>
</comment>
<dbReference type="PANTHER" id="PTHR41523">
    <property type="entry name" value="TWO-COMPONENT SYSTEM SENSOR PROTEIN"/>
    <property type="match status" value="1"/>
</dbReference>
<feature type="modified residue" description="4-aspartylphosphate" evidence="8">
    <location>
        <position position="289"/>
    </location>
</feature>
<evidence type="ECO:0000256" key="4">
    <source>
        <dbReference type="ARBA" id="ARBA00022679"/>
    </source>
</evidence>
<keyword evidence="7" id="KW-0067">ATP-binding</keyword>
<dbReference type="InterPro" id="IPR011006">
    <property type="entry name" value="CheY-like_superfamily"/>
</dbReference>
<dbReference type="Proteomes" id="UP001055804">
    <property type="component" value="Unassembled WGS sequence"/>
</dbReference>
<dbReference type="PROSITE" id="PS50110">
    <property type="entry name" value="RESPONSE_REGULATORY"/>
    <property type="match status" value="1"/>
</dbReference>
<evidence type="ECO:0000256" key="5">
    <source>
        <dbReference type="ARBA" id="ARBA00022741"/>
    </source>
</evidence>
<dbReference type="GO" id="GO:0000160">
    <property type="term" value="P:phosphorelay signal transduction system"/>
    <property type="evidence" value="ECO:0007669"/>
    <property type="project" value="InterPro"/>
</dbReference>
<accession>A0A9J6PCR8</accession>
<proteinExistence type="predicted"/>
<evidence type="ECO:0000256" key="3">
    <source>
        <dbReference type="ARBA" id="ARBA00022553"/>
    </source>
</evidence>
<evidence type="ECO:0000256" key="2">
    <source>
        <dbReference type="ARBA" id="ARBA00012438"/>
    </source>
</evidence>
<keyword evidence="6" id="KW-0418">Kinase</keyword>
<dbReference type="EC" id="2.7.13.3" evidence="2"/>
<evidence type="ECO:0000256" key="6">
    <source>
        <dbReference type="ARBA" id="ARBA00022777"/>
    </source>
</evidence>
<dbReference type="SUPFAM" id="SSF52172">
    <property type="entry name" value="CheY-like"/>
    <property type="match status" value="1"/>
</dbReference>
<evidence type="ECO:0000256" key="1">
    <source>
        <dbReference type="ARBA" id="ARBA00000085"/>
    </source>
</evidence>
<dbReference type="GO" id="GO:0005524">
    <property type="term" value="F:ATP binding"/>
    <property type="evidence" value="ECO:0007669"/>
    <property type="project" value="UniProtKB-KW"/>
</dbReference>
<dbReference type="SUPFAM" id="SSF55874">
    <property type="entry name" value="ATPase domain of HSP90 chaperone/DNA topoisomerase II/histidine kinase"/>
    <property type="match status" value="1"/>
</dbReference>
<dbReference type="GO" id="GO:0004673">
    <property type="term" value="F:protein histidine kinase activity"/>
    <property type="evidence" value="ECO:0007669"/>
    <property type="project" value="UniProtKB-EC"/>
</dbReference>
<dbReference type="InterPro" id="IPR011102">
    <property type="entry name" value="Sig_transdc_His_kinase_HWE"/>
</dbReference>
<dbReference type="SMART" id="SM00448">
    <property type="entry name" value="REC"/>
    <property type="match status" value="1"/>
</dbReference>
<dbReference type="AlphaFoldDB" id="A0A9J6PCR8"/>
<reference evidence="10" key="1">
    <citation type="submission" date="2022-06" db="EMBL/GenBank/DDBJ databases">
        <title>Isolation and Genomics of Futiania mangrovii gen. nov., sp. nov., a Rare and Metabolically-versatile member in the Class Alphaproteobacteria.</title>
        <authorList>
            <person name="Liu L."/>
            <person name="Huang W.-C."/>
            <person name="Pan J."/>
            <person name="Li J."/>
            <person name="Huang Y."/>
            <person name="Du H."/>
            <person name="Liu Y."/>
            <person name="Li M."/>
        </authorList>
    </citation>
    <scope>NUCLEOTIDE SEQUENCE</scope>
    <source>
        <strain evidence="10">FT118</strain>
    </source>
</reference>
<keyword evidence="11" id="KW-1185">Reference proteome</keyword>
<dbReference type="InterPro" id="IPR036890">
    <property type="entry name" value="HATPase_C_sf"/>
</dbReference>
<dbReference type="PANTHER" id="PTHR41523:SF8">
    <property type="entry name" value="ETHYLENE RESPONSE SENSOR PROTEIN"/>
    <property type="match status" value="1"/>
</dbReference>
<sequence length="353" mass="36472">MPVQTEGAEHDDALPGAVAEVAHLRTLMAEMDHRMKNLLARVQAIVSHSARGAENVQELAATVNGRIAALARVQGALTADGAQGVALRALAEAEAQPFGRERVCISGPAVSLPARAGQAVALLLHELMTNAAKYGALSVPGGQVDIGWTLADGRLTLDWRETGGPAVTPPARTGFGSDLVRRVVPSETGGHVSLEYRPEGLTARLDIPDSGAVADAGERWQAPAAGPGPEGVPEARPLRVLLLEDEVLIAMDLQAMLEEGGHTVIGPVETVRDALARLDADRVDAAVLDLHLGDASSVEVAQALAARGIPFLFATGAAGRANLPAGFADRPVLVKPFDGPALRDALAKVAAAS</sequence>
<dbReference type="Pfam" id="PF07536">
    <property type="entry name" value="HWE_HK"/>
    <property type="match status" value="1"/>
</dbReference>
<evidence type="ECO:0000313" key="10">
    <source>
        <dbReference type="EMBL" id="MCP1336361.1"/>
    </source>
</evidence>
<dbReference type="RefSeq" id="WP_269332324.1">
    <property type="nucleotide sequence ID" value="NZ_JAMZFT010000002.1"/>
</dbReference>
<evidence type="ECO:0000259" key="9">
    <source>
        <dbReference type="PROSITE" id="PS50110"/>
    </source>
</evidence>
<evidence type="ECO:0000256" key="7">
    <source>
        <dbReference type="ARBA" id="ARBA00022840"/>
    </source>
</evidence>
<dbReference type="SMART" id="SM00911">
    <property type="entry name" value="HWE_HK"/>
    <property type="match status" value="1"/>
</dbReference>
<protein>
    <recommendedName>
        <fullName evidence="2">histidine kinase</fullName>
        <ecNumber evidence="2">2.7.13.3</ecNumber>
    </recommendedName>
</protein>
<dbReference type="Pfam" id="PF00072">
    <property type="entry name" value="Response_reg"/>
    <property type="match status" value="1"/>
</dbReference>
<feature type="domain" description="Response regulatory" evidence="9">
    <location>
        <begin position="239"/>
        <end position="350"/>
    </location>
</feature>
<dbReference type="Gene3D" id="3.40.50.2300">
    <property type="match status" value="1"/>
</dbReference>
<dbReference type="InterPro" id="IPR001789">
    <property type="entry name" value="Sig_transdc_resp-reg_receiver"/>
</dbReference>